<comment type="similarity">
    <text evidence="4">In the N-terminal section; belongs to the glycosyltransferase 51 family.</text>
</comment>
<evidence type="ECO:0000256" key="14">
    <source>
        <dbReference type="ARBA" id="ARBA00022801"/>
    </source>
</evidence>
<comment type="caution">
    <text evidence="28">The sequence shown here is derived from an EMBL/GenBank/DDBJ whole genome shotgun (WGS) entry which is preliminary data.</text>
</comment>
<dbReference type="Gene3D" id="1.10.3810.10">
    <property type="entry name" value="Biosynthetic peptidoglycan transglycosylase-like"/>
    <property type="match status" value="1"/>
</dbReference>
<dbReference type="PROSITE" id="PS50126">
    <property type="entry name" value="S1"/>
    <property type="match status" value="1"/>
</dbReference>
<evidence type="ECO:0000259" key="27">
    <source>
        <dbReference type="PROSITE" id="PS50126"/>
    </source>
</evidence>
<dbReference type="GO" id="GO:0046677">
    <property type="term" value="P:response to antibiotic"/>
    <property type="evidence" value="ECO:0007669"/>
    <property type="project" value="UniProtKB-KW"/>
</dbReference>
<dbReference type="GO" id="GO:0005886">
    <property type="term" value="C:plasma membrane"/>
    <property type="evidence" value="ECO:0007669"/>
    <property type="project" value="UniProtKB-SubCell"/>
</dbReference>
<evidence type="ECO:0000256" key="16">
    <source>
        <dbReference type="ARBA" id="ARBA00022968"/>
    </source>
</evidence>
<comment type="similarity">
    <text evidence="3">In the C-terminal section; belongs to the transpeptidase family.</text>
</comment>
<organism evidence="28 29">
    <name type="scientific">Nitrospina gracilis (strain 3/211)</name>
    <dbReference type="NCBI Taxonomy" id="1266370"/>
    <lineage>
        <taxon>Bacteria</taxon>
        <taxon>Pseudomonadati</taxon>
        <taxon>Nitrospinota/Tectimicrobiota group</taxon>
        <taxon>Nitrospinota</taxon>
        <taxon>Nitrospinia</taxon>
        <taxon>Nitrospinales</taxon>
        <taxon>Nitrospinaceae</taxon>
        <taxon>Nitrospina</taxon>
    </lineage>
</organism>
<gene>
    <name evidence="28" type="ORF">NITGR_820007</name>
</gene>
<keyword evidence="29" id="KW-1185">Reference proteome</keyword>
<keyword evidence="13" id="KW-0812">Transmembrane</keyword>
<keyword evidence="22" id="KW-0961">Cell wall biogenesis/degradation</keyword>
<dbReference type="PANTHER" id="PTHR32282:SF27">
    <property type="entry name" value="PENICILLIN-BINDING PROTEIN 1A"/>
    <property type="match status" value="1"/>
</dbReference>
<comment type="pathway">
    <text evidence="26">Glycan biosynthesis.</text>
</comment>
<dbReference type="PANTHER" id="PTHR32282">
    <property type="entry name" value="BINDING PROTEIN TRANSPEPTIDASE, PUTATIVE-RELATED"/>
    <property type="match status" value="1"/>
</dbReference>
<dbReference type="Gene3D" id="3.40.710.10">
    <property type="entry name" value="DD-peptidase/beta-lactamase superfamily"/>
    <property type="match status" value="2"/>
</dbReference>
<dbReference type="GO" id="GO:0009002">
    <property type="term" value="F:serine-type D-Ala-D-Ala carboxypeptidase activity"/>
    <property type="evidence" value="ECO:0007669"/>
    <property type="project" value="UniProtKB-EC"/>
</dbReference>
<evidence type="ECO:0000256" key="4">
    <source>
        <dbReference type="ARBA" id="ARBA00007739"/>
    </source>
</evidence>
<comment type="catalytic activity">
    <reaction evidence="23">
        <text>Preferential cleavage: (Ac)2-L-Lys-D-Ala-|-D-Ala. Also transpeptidation of peptidyl-alanyl moieties that are N-acyl substituents of D-alanine.</text>
        <dbReference type="EC" id="3.4.16.4"/>
    </reaction>
</comment>
<keyword evidence="10" id="KW-0645">Protease</keyword>
<evidence type="ECO:0000256" key="19">
    <source>
        <dbReference type="ARBA" id="ARBA00023136"/>
    </source>
</evidence>
<evidence type="ECO:0000256" key="6">
    <source>
        <dbReference type="ARBA" id="ARBA00018638"/>
    </source>
</evidence>
<dbReference type="OrthoDB" id="9766909at2"/>
<evidence type="ECO:0000256" key="17">
    <source>
        <dbReference type="ARBA" id="ARBA00022984"/>
    </source>
</evidence>
<comment type="catalytic activity">
    <reaction evidence="25">
        <text>[GlcNAc-(1-&gt;4)-Mur2Ac(oyl-L-Ala-gamma-D-Glu-L-Lys-D-Ala-D-Ala)](n)-di-trans,octa-cis-undecaprenyl diphosphate + beta-D-GlcNAc-(1-&gt;4)-Mur2Ac(oyl-L-Ala-gamma-D-Glu-L-Lys-D-Ala-D-Ala)-di-trans,octa-cis-undecaprenyl diphosphate = [GlcNAc-(1-&gt;4)-Mur2Ac(oyl-L-Ala-gamma-D-Glu-L-Lys-D-Ala-D-Ala)](n+1)-di-trans,octa-cis-undecaprenyl diphosphate + di-trans,octa-cis-undecaprenyl diphosphate + H(+)</text>
        <dbReference type="Rhea" id="RHEA:23708"/>
        <dbReference type="Rhea" id="RHEA-COMP:9602"/>
        <dbReference type="Rhea" id="RHEA-COMP:9603"/>
        <dbReference type="ChEBI" id="CHEBI:15378"/>
        <dbReference type="ChEBI" id="CHEBI:58405"/>
        <dbReference type="ChEBI" id="CHEBI:60033"/>
        <dbReference type="ChEBI" id="CHEBI:78435"/>
        <dbReference type="EC" id="2.4.99.28"/>
    </reaction>
</comment>
<protein>
    <recommendedName>
        <fullName evidence="6">Penicillin-binding protein 1A</fullName>
        <ecNumber evidence="24">2.4.99.28</ecNumber>
        <ecNumber evidence="5">3.4.16.4</ecNumber>
    </recommendedName>
</protein>
<keyword evidence="9" id="KW-0121">Carboxypeptidase</keyword>
<dbReference type="EC" id="2.4.99.28" evidence="24"/>
<evidence type="ECO:0000256" key="20">
    <source>
        <dbReference type="ARBA" id="ARBA00023251"/>
    </source>
</evidence>
<evidence type="ECO:0000256" key="18">
    <source>
        <dbReference type="ARBA" id="ARBA00022989"/>
    </source>
</evidence>
<keyword evidence="11" id="KW-0328">Glycosyltransferase</keyword>
<dbReference type="EMBL" id="CAQJ01000091">
    <property type="protein sequence ID" value="CCQ91805.1"/>
    <property type="molecule type" value="Genomic_DNA"/>
</dbReference>
<evidence type="ECO:0000256" key="12">
    <source>
        <dbReference type="ARBA" id="ARBA00022679"/>
    </source>
</evidence>
<dbReference type="AlphaFoldDB" id="M1Z258"/>
<proteinExistence type="inferred from homology"/>
<dbReference type="GO" id="GO:0006508">
    <property type="term" value="P:proteolysis"/>
    <property type="evidence" value="ECO:0007669"/>
    <property type="project" value="UniProtKB-KW"/>
</dbReference>
<evidence type="ECO:0000313" key="29">
    <source>
        <dbReference type="Proteomes" id="UP000011704"/>
    </source>
</evidence>
<name>M1Z258_NITG3</name>
<keyword evidence="15" id="KW-0133">Cell shape</keyword>
<dbReference type="InterPro" id="IPR012340">
    <property type="entry name" value="NA-bd_OB-fold"/>
</dbReference>
<dbReference type="InterPro" id="IPR003029">
    <property type="entry name" value="S1_domain"/>
</dbReference>
<keyword evidence="17" id="KW-0573">Peptidoglycan synthesis</keyword>
<keyword evidence="19" id="KW-0472">Membrane</keyword>
<keyword evidence="21" id="KW-0511">Multifunctional enzyme</keyword>
<dbReference type="GO" id="GO:0008955">
    <property type="term" value="F:peptidoglycan glycosyltransferase activity"/>
    <property type="evidence" value="ECO:0007669"/>
    <property type="project" value="UniProtKB-EC"/>
</dbReference>
<evidence type="ECO:0000256" key="25">
    <source>
        <dbReference type="ARBA" id="ARBA00049902"/>
    </source>
</evidence>
<dbReference type="InterPro" id="IPR012338">
    <property type="entry name" value="Beta-lactam/transpept-like"/>
</dbReference>
<keyword evidence="18" id="KW-1133">Transmembrane helix</keyword>
<dbReference type="Proteomes" id="UP000011704">
    <property type="component" value="Unassembled WGS sequence"/>
</dbReference>
<evidence type="ECO:0000256" key="10">
    <source>
        <dbReference type="ARBA" id="ARBA00022670"/>
    </source>
</evidence>
<keyword evidence="12" id="KW-0808">Transferase</keyword>
<dbReference type="RefSeq" id="WP_005010970.1">
    <property type="nucleotide sequence ID" value="NZ_HG422173.1"/>
</dbReference>
<dbReference type="Pfam" id="PF17092">
    <property type="entry name" value="PCB_OB"/>
    <property type="match status" value="1"/>
</dbReference>
<dbReference type="HOGENOM" id="CLU_006354_2_4_0"/>
<dbReference type="GO" id="GO:0071555">
    <property type="term" value="P:cell wall organization"/>
    <property type="evidence" value="ECO:0007669"/>
    <property type="project" value="UniProtKB-KW"/>
</dbReference>
<dbReference type="FunFam" id="1.10.3810.10:FF:000003">
    <property type="entry name" value="Penicillin-binding protein 1a"/>
    <property type="match status" value="1"/>
</dbReference>
<feature type="domain" description="S1 motif" evidence="27">
    <location>
        <begin position="355"/>
        <end position="436"/>
    </location>
</feature>
<dbReference type="InterPro" id="IPR031376">
    <property type="entry name" value="PCB_OB"/>
</dbReference>
<comment type="pathway">
    <text evidence="2">Cell wall biogenesis; peptidoglycan biosynthesis.</text>
</comment>
<evidence type="ECO:0000256" key="5">
    <source>
        <dbReference type="ARBA" id="ARBA00012448"/>
    </source>
</evidence>
<reference evidence="28 29" key="1">
    <citation type="journal article" date="2013" name="Front. Microbiol.">
        <title>The genome of Nitrospina gracilis illuminates the metabolism and evolution of the major marine nitrite oxidizer.</title>
        <authorList>
            <person name="Luecker S."/>
            <person name="Nowka B."/>
            <person name="Rattei T."/>
            <person name="Spieck E."/>
            <person name="and Daims H."/>
        </authorList>
    </citation>
    <scope>NUCLEOTIDE SEQUENCE [LARGE SCALE GENOMIC DNA]</scope>
    <source>
        <strain evidence="28 29">3/211</strain>
    </source>
</reference>
<evidence type="ECO:0000256" key="8">
    <source>
        <dbReference type="ARBA" id="ARBA00022519"/>
    </source>
</evidence>
<evidence type="ECO:0000313" key="28">
    <source>
        <dbReference type="EMBL" id="CCQ91805.1"/>
    </source>
</evidence>
<dbReference type="InterPro" id="IPR001264">
    <property type="entry name" value="Glyco_trans_51"/>
</dbReference>
<evidence type="ECO:0000256" key="26">
    <source>
        <dbReference type="ARBA" id="ARBA00060592"/>
    </source>
</evidence>
<dbReference type="GO" id="GO:0009252">
    <property type="term" value="P:peptidoglycan biosynthetic process"/>
    <property type="evidence" value="ECO:0007669"/>
    <property type="project" value="UniProtKB-KW"/>
</dbReference>
<dbReference type="EC" id="3.4.16.4" evidence="5"/>
<evidence type="ECO:0000256" key="2">
    <source>
        <dbReference type="ARBA" id="ARBA00004752"/>
    </source>
</evidence>
<sequence>MLLLSFLGLTLFGLLIGFAAAGFIYFKYSQGLPDVRQLKDYQPSTISRVYSDNDELIAEFYIEKRILAPLKDIPTHLKQATLAVEDSNFYYHFGIDPKAIIRAMIKNFQAGHVVEGGSTITQQLSKTLFLSFERSLERKIREAILAIRMELVFTKDEILEMYLNQIYYGHGSYGVEAAARTYFGKPVKELTIAECALIAGLPKAPNHYSPYKNLEKSVNRRNHAIRRMAHNGFITEQEKEQALAEEVKLGQVADPVNKAPYFVEYIRQFIQEKYGTNKLYRDGLKIYTTLNYRSQVAAQKAVRDGLREADKRFGFRGPIQRVADLTHRESVDALLTKLNEEADLVDEEKGLFFEGNIIHGVVTRVRQDHANVYLGGAQGIIELEDMDWAREPNTRLDIRWSRIKNARHALSIGDVILAKLGQKQSASEWNLSLEQEPEVQAGLISLDPTNGHIKAMVGGYDFKKSQFNRATQAVRQPGSAFKPIIFAAAIEDGYTPASIVIDSPIIFKEKEDTFDKWKPVNFSEKFYGPTSLRTALTHSRNVVTIKLLQHTGVPKAVEVARRLGIDSSMANNLSIALGSSGVTLYELVKAYAVFANQGRRIEPVPIRFINNRQGDAIYYAETQTQQVISSGLAAIVTDLMKSVVDNGTGKKVRVLNRPIAGKTGTTNNYIDAWFMGYSPELVTGVWVGKDRDEPMGVNETGSRAAIPIWLQFMQEALAGKPVKSFPVSDEVVYMKVNPETGNAASFDDPKARLEMFLRDNLPMKAGEMEAILGNDNF</sequence>
<dbReference type="SUPFAM" id="SSF53955">
    <property type="entry name" value="Lysozyme-like"/>
    <property type="match status" value="1"/>
</dbReference>
<dbReference type="Pfam" id="PF00912">
    <property type="entry name" value="Transgly"/>
    <property type="match status" value="1"/>
</dbReference>
<dbReference type="STRING" id="1266370.NITGR_820007"/>
<keyword evidence="14" id="KW-0378">Hydrolase</keyword>
<evidence type="ECO:0000256" key="21">
    <source>
        <dbReference type="ARBA" id="ARBA00023268"/>
    </source>
</evidence>
<accession>M1Z258</accession>
<evidence type="ECO:0000256" key="1">
    <source>
        <dbReference type="ARBA" id="ARBA00004249"/>
    </source>
</evidence>
<keyword evidence="16" id="KW-0735">Signal-anchor</keyword>
<dbReference type="Pfam" id="PF00905">
    <property type="entry name" value="Transpeptidase"/>
    <property type="match status" value="1"/>
</dbReference>
<evidence type="ECO:0000256" key="13">
    <source>
        <dbReference type="ARBA" id="ARBA00022692"/>
    </source>
</evidence>
<evidence type="ECO:0000256" key="23">
    <source>
        <dbReference type="ARBA" id="ARBA00034000"/>
    </source>
</evidence>
<comment type="subcellular location">
    <subcellularLocation>
        <location evidence="1">Cell inner membrane</location>
        <topology evidence="1">Single-pass type II membrane protein</topology>
    </subcellularLocation>
</comment>
<dbReference type="InParanoid" id="M1Z258"/>
<evidence type="ECO:0000256" key="11">
    <source>
        <dbReference type="ARBA" id="ARBA00022676"/>
    </source>
</evidence>
<dbReference type="InterPro" id="IPR036950">
    <property type="entry name" value="PBP_transglycosylase"/>
</dbReference>
<dbReference type="GO" id="GO:0008658">
    <property type="term" value="F:penicillin binding"/>
    <property type="evidence" value="ECO:0007669"/>
    <property type="project" value="InterPro"/>
</dbReference>
<dbReference type="GO" id="GO:0003676">
    <property type="term" value="F:nucleic acid binding"/>
    <property type="evidence" value="ECO:0007669"/>
    <property type="project" value="InterPro"/>
</dbReference>
<dbReference type="NCBIfam" id="TIGR02074">
    <property type="entry name" value="PBP_1a_fam"/>
    <property type="match status" value="1"/>
</dbReference>
<dbReference type="InterPro" id="IPR050396">
    <property type="entry name" value="Glycosyltr_51/Transpeptidase"/>
</dbReference>
<keyword evidence="7" id="KW-1003">Cell membrane</keyword>
<keyword evidence="20" id="KW-0046">Antibiotic resistance</keyword>
<evidence type="ECO:0000256" key="15">
    <source>
        <dbReference type="ARBA" id="ARBA00022960"/>
    </source>
</evidence>
<dbReference type="InterPro" id="IPR001460">
    <property type="entry name" value="PCN-bd_Tpept"/>
</dbReference>
<evidence type="ECO:0000256" key="7">
    <source>
        <dbReference type="ARBA" id="ARBA00022475"/>
    </source>
</evidence>
<dbReference type="SMART" id="SM00316">
    <property type="entry name" value="S1"/>
    <property type="match status" value="1"/>
</dbReference>
<dbReference type="SUPFAM" id="SSF56601">
    <property type="entry name" value="beta-lactamase/transpeptidase-like"/>
    <property type="match status" value="1"/>
</dbReference>
<evidence type="ECO:0000256" key="3">
    <source>
        <dbReference type="ARBA" id="ARBA00007090"/>
    </source>
</evidence>
<dbReference type="InterPro" id="IPR023346">
    <property type="entry name" value="Lysozyme-like_dom_sf"/>
</dbReference>
<keyword evidence="8" id="KW-0997">Cell inner membrane</keyword>
<dbReference type="GO" id="GO:0030288">
    <property type="term" value="C:outer membrane-bounded periplasmic space"/>
    <property type="evidence" value="ECO:0007669"/>
    <property type="project" value="TreeGrafter"/>
</dbReference>
<evidence type="ECO:0000256" key="24">
    <source>
        <dbReference type="ARBA" id="ARBA00044770"/>
    </source>
</evidence>
<dbReference type="FunCoup" id="M1Z258">
    <property type="interactions" value="283"/>
</dbReference>
<dbReference type="SUPFAM" id="SSF50249">
    <property type="entry name" value="Nucleic acid-binding proteins"/>
    <property type="match status" value="1"/>
</dbReference>
<evidence type="ECO:0000256" key="22">
    <source>
        <dbReference type="ARBA" id="ARBA00023316"/>
    </source>
</evidence>
<evidence type="ECO:0000256" key="9">
    <source>
        <dbReference type="ARBA" id="ARBA00022645"/>
    </source>
</evidence>
<dbReference type="GO" id="GO:0008360">
    <property type="term" value="P:regulation of cell shape"/>
    <property type="evidence" value="ECO:0007669"/>
    <property type="project" value="UniProtKB-KW"/>
</dbReference>